<organism evidence="1">
    <name type="scientific">uncultured Caudovirales phage</name>
    <dbReference type="NCBI Taxonomy" id="2100421"/>
    <lineage>
        <taxon>Viruses</taxon>
        <taxon>Duplodnaviria</taxon>
        <taxon>Heunggongvirae</taxon>
        <taxon>Uroviricota</taxon>
        <taxon>Caudoviricetes</taxon>
        <taxon>Peduoviridae</taxon>
        <taxon>Maltschvirus</taxon>
        <taxon>Maltschvirus maltsch</taxon>
    </lineage>
</organism>
<sequence length="59" mass="6424">MDQNLIVEIKTVYGNKTIYPANDTAQVFADLIGTKTLSRLKLGLIQGLGYSVQVKAPTL</sequence>
<proteinExistence type="predicted"/>
<gene>
    <name evidence="1" type="ORF">UFOVP12_39</name>
</gene>
<reference evidence="1" key="1">
    <citation type="submission" date="2020-04" db="EMBL/GenBank/DDBJ databases">
        <authorList>
            <person name="Chiriac C."/>
            <person name="Salcher M."/>
            <person name="Ghai R."/>
            <person name="Kavagutti S V."/>
        </authorList>
    </citation>
    <scope>NUCLEOTIDE SEQUENCE</scope>
</reference>
<accession>A0A6J5KJT4</accession>
<protein>
    <submittedName>
        <fullName evidence="1">Uncharacterized protein</fullName>
    </submittedName>
</protein>
<name>A0A6J5KJT4_9CAUD</name>
<dbReference type="EMBL" id="LR796146">
    <property type="protein sequence ID" value="CAB4121396.1"/>
    <property type="molecule type" value="Genomic_DNA"/>
</dbReference>
<evidence type="ECO:0000313" key="1">
    <source>
        <dbReference type="EMBL" id="CAB4121396.1"/>
    </source>
</evidence>